<name>A0A0U1HXM8_YERRO</name>
<evidence type="ECO:0000313" key="2">
    <source>
        <dbReference type="EMBL" id="CQI96516.1"/>
    </source>
</evidence>
<evidence type="ECO:0000313" key="3">
    <source>
        <dbReference type="Proteomes" id="UP000042054"/>
    </source>
</evidence>
<protein>
    <submittedName>
        <fullName evidence="2">Phage transcriptional activator, Ogr/delta</fullName>
    </submittedName>
</protein>
<accession>A0A0U1HXM8</accession>
<evidence type="ECO:0000259" key="1">
    <source>
        <dbReference type="Pfam" id="PF04606"/>
    </source>
</evidence>
<dbReference type="InterPro" id="IPR007684">
    <property type="entry name" value="Znf_Ogr/Delta"/>
</dbReference>
<dbReference type="Pfam" id="PF04606">
    <property type="entry name" value="Ogr_Delta"/>
    <property type="match status" value="1"/>
</dbReference>
<proteinExistence type="predicted"/>
<reference evidence="2 3" key="1">
    <citation type="submission" date="2015-03" db="EMBL/GenBank/DDBJ databases">
        <authorList>
            <person name="Murphy D."/>
        </authorList>
    </citation>
    <scope>NUCLEOTIDE SEQUENCE [LARGE SCALE GENOMIC DNA]</scope>
    <source>
        <strain evidence="2 3">68/02</strain>
    </source>
</reference>
<sequence length="237" mass="26843">MLLQDSLQQELIESIKKSLTFDVLYQRIRPDISTFISTTSTLSLKSLDYWERLIRGEISYSLQTSSSKHNSFESHQVGSLRCMDICNADGFRRERALRTLSGGAPNSFLLALVARKLNDWVPQVREAARDALSLIAEASCETNRKHSHIADLYCACTNLECGHTFVMNATFSHTLSPSALTHSRLIKDLVDHISPQEREEAIRLLQVAHKEDVQQQVISDAKPQITRRVSKDYVANR</sequence>
<dbReference type="AlphaFoldDB" id="A0A0U1HXM8"/>
<dbReference type="EMBL" id="CTKE01000024">
    <property type="protein sequence ID" value="CQI96516.1"/>
    <property type="molecule type" value="Genomic_DNA"/>
</dbReference>
<gene>
    <name evidence="2" type="ORF">ERS008555_03648</name>
</gene>
<dbReference type="Proteomes" id="UP000042054">
    <property type="component" value="Unassembled WGS sequence"/>
</dbReference>
<organism evidence="2 3">
    <name type="scientific">Yersinia rohdei</name>
    <dbReference type="NCBI Taxonomy" id="29485"/>
    <lineage>
        <taxon>Bacteria</taxon>
        <taxon>Pseudomonadati</taxon>
        <taxon>Pseudomonadota</taxon>
        <taxon>Gammaproteobacteria</taxon>
        <taxon>Enterobacterales</taxon>
        <taxon>Yersiniaceae</taxon>
        <taxon>Yersinia</taxon>
    </lineage>
</organism>
<feature type="domain" description="Zinc finger Ogr/Delta-type" evidence="1">
    <location>
        <begin position="142"/>
        <end position="175"/>
    </location>
</feature>